<keyword evidence="4" id="KW-0997">Cell inner membrane</keyword>
<feature type="transmembrane region" description="Helical" evidence="9">
    <location>
        <begin position="132"/>
        <end position="150"/>
    </location>
</feature>
<dbReference type="PANTHER" id="PTHR35011">
    <property type="entry name" value="2,3-DIKETO-L-GULONATE TRAP TRANSPORTER SMALL PERMEASE PROTEIN YIAM"/>
    <property type="match status" value="1"/>
</dbReference>
<evidence type="ECO:0000256" key="6">
    <source>
        <dbReference type="ARBA" id="ARBA00022989"/>
    </source>
</evidence>
<evidence type="ECO:0000256" key="7">
    <source>
        <dbReference type="ARBA" id="ARBA00023136"/>
    </source>
</evidence>
<dbReference type="Pfam" id="PF04290">
    <property type="entry name" value="DctQ"/>
    <property type="match status" value="1"/>
</dbReference>
<dbReference type="InterPro" id="IPR007387">
    <property type="entry name" value="TRAP_DctQ"/>
</dbReference>
<comment type="similarity">
    <text evidence="8">Belongs to the TRAP transporter small permease family.</text>
</comment>
<name>A0A7K1KMQ6_9BACT</name>
<feature type="transmembrane region" description="Helical" evidence="9">
    <location>
        <begin position="90"/>
        <end position="112"/>
    </location>
</feature>
<dbReference type="GO" id="GO:0005886">
    <property type="term" value="C:plasma membrane"/>
    <property type="evidence" value="ECO:0007669"/>
    <property type="project" value="UniProtKB-SubCell"/>
</dbReference>
<dbReference type="GO" id="GO:0015740">
    <property type="term" value="P:C4-dicarboxylate transport"/>
    <property type="evidence" value="ECO:0007669"/>
    <property type="project" value="TreeGrafter"/>
</dbReference>
<dbReference type="PANTHER" id="PTHR35011:SF10">
    <property type="entry name" value="TRAP TRANSPORTER SMALL PERMEASE PROTEIN"/>
    <property type="match status" value="1"/>
</dbReference>
<comment type="subcellular location">
    <subcellularLocation>
        <location evidence="1">Cell inner membrane</location>
        <topology evidence="1">Multi-pass membrane protein</topology>
    </subcellularLocation>
</comment>
<proteinExistence type="inferred from homology"/>
<keyword evidence="2" id="KW-0813">Transport</keyword>
<evidence type="ECO:0000313" key="11">
    <source>
        <dbReference type="EMBL" id="MUM77152.1"/>
    </source>
</evidence>
<dbReference type="RefSeq" id="WP_155933016.1">
    <property type="nucleotide sequence ID" value="NZ_WODC01000003.1"/>
</dbReference>
<evidence type="ECO:0000256" key="4">
    <source>
        <dbReference type="ARBA" id="ARBA00022519"/>
    </source>
</evidence>
<evidence type="ECO:0000259" key="10">
    <source>
        <dbReference type="Pfam" id="PF04290"/>
    </source>
</evidence>
<dbReference type="EMBL" id="WODC01000003">
    <property type="protein sequence ID" value="MUM77152.1"/>
    <property type="molecule type" value="Genomic_DNA"/>
</dbReference>
<dbReference type="InterPro" id="IPR055348">
    <property type="entry name" value="DctQ"/>
</dbReference>
<feature type="domain" description="Tripartite ATP-independent periplasmic transporters DctQ component" evidence="10">
    <location>
        <begin position="27"/>
        <end position="158"/>
    </location>
</feature>
<evidence type="ECO:0000256" key="5">
    <source>
        <dbReference type="ARBA" id="ARBA00022692"/>
    </source>
</evidence>
<comment type="caution">
    <text evidence="11">The sequence shown here is derived from an EMBL/GenBank/DDBJ whole genome shotgun (WGS) entry which is preliminary data.</text>
</comment>
<evidence type="ECO:0000256" key="3">
    <source>
        <dbReference type="ARBA" id="ARBA00022475"/>
    </source>
</evidence>
<organism evidence="11 12">
    <name type="scientific">Pseudodesulfovibrio alkaliphilus</name>
    <dbReference type="NCBI Taxonomy" id="2661613"/>
    <lineage>
        <taxon>Bacteria</taxon>
        <taxon>Pseudomonadati</taxon>
        <taxon>Thermodesulfobacteriota</taxon>
        <taxon>Desulfovibrionia</taxon>
        <taxon>Desulfovibrionales</taxon>
        <taxon>Desulfovibrionaceae</taxon>
    </lineage>
</organism>
<accession>A0A7K1KMQ6</accession>
<dbReference type="GO" id="GO:0022857">
    <property type="term" value="F:transmembrane transporter activity"/>
    <property type="evidence" value="ECO:0007669"/>
    <property type="project" value="TreeGrafter"/>
</dbReference>
<evidence type="ECO:0000313" key="12">
    <source>
        <dbReference type="Proteomes" id="UP000461162"/>
    </source>
</evidence>
<feature type="transmembrane region" description="Helical" evidence="9">
    <location>
        <begin position="51"/>
        <end position="69"/>
    </location>
</feature>
<keyword evidence="12" id="KW-1185">Reference proteome</keyword>
<evidence type="ECO:0000256" key="2">
    <source>
        <dbReference type="ARBA" id="ARBA00022448"/>
    </source>
</evidence>
<protein>
    <submittedName>
        <fullName evidence="11">TRAP transporter small permease subunit</fullName>
    </submittedName>
</protein>
<reference evidence="11 12" key="1">
    <citation type="submission" date="2019-11" db="EMBL/GenBank/DDBJ databases">
        <title>Pseudodesulfovibrio alkaliphilus, sp. nov., an alkaliphilic sulfate-reducing bacteria from mud volcano of Taman peninsula, Russia.</title>
        <authorList>
            <person name="Frolova A."/>
            <person name="Merkel A.Y."/>
            <person name="Slobodkin A.I."/>
        </authorList>
    </citation>
    <scope>NUCLEOTIDE SEQUENCE [LARGE SCALE GENOMIC DNA]</scope>
    <source>
        <strain evidence="11 12">F-1</strain>
    </source>
</reference>
<evidence type="ECO:0000256" key="9">
    <source>
        <dbReference type="SAM" id="Phobius"/>
    </source>
</evidence>
<keyword evidence="5 9" id="KW-0812">Transmembrane</keyword>
<sequence length="162" mass="18269">MEEMKKGPLDHLERAMRAIAALCLFCMALLTGTDVLMRGVWNTPIFGCEEIVSILGIVVVGFALPYAHQQKSHIGVEIFVRRLPRRTRRAVKLLTTAATLALVSIVAWRMYLYARTQSESGEVSMNLELPDYLIIYVLAFGFLVYSLFLVRDIARFLKGGED</sequence>
<dbReference type="AlphaFoldDB" id="A0A7K1KMQ6"/>
<dbReference type="Proteomes" id="UP000461162">
    <property type="component" value="Unassembled WGS sequence"/>
</dbReference>
<keyword evidence="6 9" id="KW-1133">Transmembrane helix</keyword>
<keyword evidence="3" id="KW-1003">Cell membrane</keyword>
<gene>
    <name evidence="11" type="ORF">GKC30_05855</name>
</gene>
<evidence type="ECO:0000256" key="8">
    <source>
        <dbReference type="ARBA" id="ARBA00038436"/>
    </source>
</evidence>
<evidence type="ECO:0000256" key="1">
    <source>
        <dbReference type="ARBA" id="ARBA00004429"/>
    </source>
</evidence>
<keyword evidence="7 9" id="KW-0472">Membrane</keyword>
<feature type="transmembrane region" description="Helical" evidence="9">
    <location>
        <begin position="12"/>
        <end position="31"/>
    </location>
</feature>